<dbReference type="HOGENOM" id="CLU_2097588_0_0_1"/>
<accession>A0A0C9TFM1</accession>
<dbReference type="AlphaFoldDB" id="A0A0C9TFM1"/>
<organism evidence="1 2">
    <name type="scientific">Paxillus involutus ATCC 200175</name>
    <dbReference type="NCBI Taxonomy" id="664439"/>
    <lineage>
        <taxon>Eukaryota</taxon>
        <taxon>Fungi</taxon>
        <taxon>Dikarya</taxon>
        <taxon>Basidiomycota</taxon>
        <taxon>Agaricomycotina</taxon>
        <taxon>Agaricomycetes</taxon>
        <taxon>Agaricomycetidae</taxon>
        <taxon>Boletales</taxon>
        <taxon>Paxilineae</taxon>
        <taxon>Paxillaceae</taxon>
        <taxon>Paxillus</taxon>
    </lineage>
</organism>
<dbReference type="Proteomes" id="UP000053647">
    <property type="component" value="Unassembled WGS sequence"/>
</dbReference>
<dbReference type="EMBL" id="KN820105">
    <property type="protein sequence ID" value="KIJ06902.1"/>
    <property type="molecule type" value="Genomic_DNA"/>
</dbReference>
<proteinExistence type="predicted"/>
<sequence length="116" mass="13026">MVVPQYKRTTHPQSIDFTTIFIVQHHKHAVFFVEIKPSGHLRTISDCSAIDQQIREGFDALADQLSILTLYGISALGTKLCIYTYDSVTGTLEPEALKWIREELTKELPSSVGTSM</sequence>
<name>A0A0C9TFM1_PAXIN</name>
<reference evidence="1 2" key="1">
    <citation type="submission" date="2014-06" db="EMBL/GenBank/DDBJ databases">
        <authorList>
            <consortium name="DOE Joint Genome Institute"/>
            <person name="Kuo A."/>
            <person name="Kohler A."/>
            <person name="Nagy L.G."/>
            <person name="Floudas D."/>
            <person name="Copeland A."/>
            <person name="Barry K.W."/>
            <person name="Cichocki N."/>
            <person name="Veneault-Fourrey C."/>
            <person name="LaButti K."/>
            <person name="Lindquist E.A."/>
            <person name="Lipzen A."/>
            <person name="Lundell T."/>
            <person name="Morin E."/>
            <person name="Murat C."/>
            <person name="Sun H."/>
            <person name="Tunlid A."/>
            <person name="Henrissat B."/>
            <person name="Grigoriev I.V."/>
            <person name="Hibbett D.S."/>
            <person name="Martin F."/>
            <person name="Nordberg H.P."/>
            <person name="Cantor M.N."/>
            <person name="Hua S.X."/>
        </authorList>
    </citation>
    <scope>NUCLEOTIDE SEQUENCE [LARGE SCALE GENOMIC DNA]</scope>
    <source>
        <strain evidence="1 2">ATCC 200175</strain>
    </source>
</reference>
<evidence type="ECO:0000313" key="2">
    <source>
        <dbReference type="Proteomes" id="UP000053647"/>
    </source>
</evidence>
<dbReference type="OrthoDB" id="3254408at2759"/>
<evidence type="ECO:0000313" key="1">
    <source>
        <dbReference type="EMBL" id="KIJ06902.1"/>
    </source>
</evidence>
<protein>
    <submittedName>
        <fullName evidence="1">Uncharacterized protein</fullName>
    </submittedName>
</protein>
<gene>
    <name evidence="1" type="ORF">PAXINDRAFT_140371</name>
</gene>
<reference evidence="2" key="2">
    <citation type="submission" date="2015-01" db="EMBL/GenBank/DDBJ databases">
        <title>Evolutionary Origins and Diversification of the Mycorrhizal Mutualists.</title>
        <authorList>
            <consortium name="DOE Joint Genome Institute"/>
            <consortium name="Mycorrhizal Genomics Consortium"/>
            <person name="Kohler A."/>
            <person name="Kuo A."/>
            <person name="Nagy L.G."/>
            <person name="Floudas D."/>
            <person name="Copeland A."/>
            <person name="Barry K.W."/>
            <person name="Cichocki N."/>
            <person name="Veneault-Fourrey C."/>
            <person name="LaButti K."/>
            <person name="Lindquist E.A."/>
            <person name="Lipzen A."/>
            <person name="Lundell T."/>
            <person name="Morin E."/>
            <person name="Murat C."/>
            <person name="Riley R."/>
            <person name="Ohm R."/>
            <person name="Sun H."/>
            <person name="Tunlid A."/>
            <person name="Henrissat B."/>
            <person name="Grigoriev I.V."/>
            <person name="Hibbett D.S."/>
            <person name="Martin F."/>
        </authorList>
    </citation>
    <scope>NUCLEOTIDE SEQUENCE [LARGE SCALE GENOMIC DNA]</scope>
    <source>
        <strain evidence="2">ATCC 200175</strain>
    </source>
</reference>
<keyword evidence="2" id="KW-1185">Reference proteome</keyword>